<dbReference type="SUPFAM" id="SSF52833">
    <property type="entry name" value="Thioredoxin-like"/>
    <property type="match status" value="1"/>
</dbReference>
<evidence type="ECO:0000259" key="2">
    <source>
        <dbReference type="PROSITE" id="PS51352"/>
    </source>
</evidence>
<dbReference type="GO" id="GO:0016209">
    <property type="term" value="F:antioxidant activity"/>
    <property type="evidence" value="ECO:0007669"/>
    <property type="project" value="InterPro"/>
</dbReference>
<organism evidence="3 4">
    <name type="scientific">Maricaulis virginensis</name>
    <dbReference type="NCBI Taxonomy" id="144022"/>
    <lineage>
        <taxon>Bacteria</taxon>
        <taxon>Pseudomonadati</taxon>
        <taxon>Pseudomonadota</taxon>
        <taxon>Alphaproteobacteria</taxon>
        <taxon>Maricaulales</taxon>
        <taxon>Maricaulaceae</taxon>
        <taxon>Maricaulis</taxon>
    </lineage>
</organism>
<dbReference type="InterPro" id="IPR013766">
    <property type="entry name" value="Thioredoxin_domain"/>
</dbReference>
<reference evidence="3" key="2">
    <citation type="submission" date="2023-01" db="EMBL/GenBank/DDBJ databases">
        <authorList>
            <person name="Sun Q."/>
            <person name="Evtushenko L."/>
        </authorList>
    </citation>
    <scope>NUCLEOTIDE SEQUENCE</scope>
    <source>
        <strain evidence="3">VKM B-1513</strain>
    </source>
</reference>
<dbReference type="RefSeq" id="WP_271185785.1">
    <property type="nucleotide sequence ID" value="NZ_BSFE01000002.1"/>
</dbReference>
<accession>A0A9W6MMV2</accession>
<dbReference type="InterPro" id="IPR000866">
    <property type="entry name" value="AhpC/TSA"/>
</dbReference>
<dbReference type="InterPro" id="IPR050553">
    <property type="entry name" value="Thioredoxin_ResA/DsbE_sf"/>
</dbReference>
<dbReference type="EMBL" id="BSFE01000002">
    <property type="protein sequence ID" value="GLK51403.1"/>
    <property type="molecule type" value="Genomic_DNA"/>
</dbReference>
<feature type="region of interest" description="Disordered" evidence="1">
    <location>
        <begin position="156"/>
        <end position="179"/>
    </location>
</feature>
<dbReference type="PANTHER" id="PTHR42852:SF13">
    <property type="entry name" value="PROTEIN DIPZ"/>
    <property type="match status" value="1"/>
</dbReference>
<evidence type="ECO:0000256" key="1">
    <source>
        <dbReference type="SAM" id="MobiDB-lite"/>
    </source>
</evidence>
<dbReference type="PANTHER" id="PTHR42852">
    <property type="entry name" value="THIOL:DISULFIDE INTERCHANGE PROTEIN DSBE"/>
    <property type="match status" value="1"/>
</dbReference>
<dbReference type="AlphaFoldDB" id="A0A9W6MMV2"/>
<protein>
    <recommendedName>
        <fullName evidence="2">Thioredoxin domain-containing protein</fullName>
    </recommendedName>
</protein>
<proteinExistence type="predicted"/>
<dbReference type="Proteomes" id="UP001143486">
    <property type="component" value="Unassembled WGS sequence"/>
</dbReference>
<dbReference type="Pfam" id="PF00578">
    <property type="entry name" value="AhpC-TSA"/>
    <property type="match status" value="1"/>
</dbReference>
<dbReference type="PROSITE" id="PS51352">
    <property type="entry name" value="THIOREDOXIN_2"/>
    <property type="match status" value="1"/>
</dbReference>
<reference evidence="3" key="1">
    <citation type="journal article" date="2014" name="Int. J. Syst. Evol. Microbiol.">
        <title>Complete genome sequence of Corynebacterium casei LMG S-19264T (=DSM 44701T), isolated from a smear-ripened cheese.</title>
        <authorList>
            <consortium name="US DOE Joint Genome Institute (JGI-PGF)"/>
            <person name="Walter F."/>
            <person name="Albersmeier A."/>
            <person name="Kalinowski J."/>
            <person name="Ruckert C."/>
        </authorList>
    </citation>
    <scope>NUCLEOTIDE SEQUENCE</scope>
    <source>
        <strain evidence="3">VKM B-1513</strain>
    </source>
</reference>
<feature type="domain" description="Thioredoxin" evidence="2">
    <location>
        <begin position="1"/>
        <end position="154"/>
    </location>
</feature>
<dbReference type="InterPro" id="IPR036249">
    <property type="entry name" value="Thioredoxin-like_sf"/>
</dbReference>
<comment type="caution">
    <text evidence="3">The sequence shown here is derived from an EMBL/GenBank/DDBJ whole genome shotgun (WGS) entry which is preliminary data.</text>
</comment>
<evidence type="ECO:0000313" key="4">
    <source>
        <dbReference type="Proteomes" id="UP001143486"/>
    </source>
</evidence>
<gene>
    <name evidence="3" type="ORF">GCM10017621_09110</name>
</gene>
<keyword evidence="4" id="KW-1185">Reference proteome</keyword>
<evidence type="ECO:0000313" key="3">
    <source>
        <dbReference type="EMBL" id="GLK51403.1"/>
    </source>
</evidence>
<name>A0A9W6MMV2_9PROT</name>
<sequence>MKLKPAPELTVSGWLNTAEPTSLADLRGRIVLLEAFQMLCPGCVSHALPQARRVAEHFTAHGVAVIGLHSVFEHHQAQGSREALAAFLHEYRIAFPVAMDAAGDGGGLPRTMAAYAMQGTPTTILIDRQGRIRRHSFGAVTDLALGAAIGALLAEGDPGPAPDGSDPAMACTPEGCPAP</sequence>
<feature type="compositionally biased region" description="Low complexity" evidence="1">
    <location>
        <begin position="156"/>
        <end position="168"/>
    </location>
</feature>
<dbReference type="GO" id="GO:0016491">
    <property type="term" value="F:oxidoreductase activity"/>
    <property type="evidence" value="ECO:0007669"/>
    <property type="project" value="InterPro"/>
</dbReference>
<dbReference type="Gene3D" id="3.40.30.10">
    <property type="entry name" value="Glutaredoxin"/>
    <property type="match status" value="1"/>
</dbReference>